<dbReference type="InterPro" id="IPR011333">
    <property type="entry name" value="SKP1/BTB/POZ_sf"/>
</dbReference>
<dbReference type="InterPro" id="IPR000210">
    <property type="entry name" value="BTB/POZ_dom"/>
</dbReference>
<dbReference type="SUPFAM" id="SSF54695">
    <property type="entry name" value="POZ domain"/>
    <property type="match status" value="1"/>
</dbReference>
<name>A0A6A6AS23_9PLEO</name>
<dbReference type="Proteomes" id="UP000799771">
    <property type="component" value="Unassembled WGS sequence"/>
</dbReference>
<protein>
    <recommendedName>
        <fullName evidence="1">BTB domain-containing protein</fullName>
    </recommendedName>
</protein>
<gene>
    <name evidence="2" type="ORF">P153DRAFT_278928</name>
</gene>
<evidence type="ECO:0000313" key="3">
    <source>
        <dbReference type="Proteomes" id="UP000799771"/>
    </source>
</evidence>
<dbReference type="CDD" id="cd18186">
    <property type="entry name" value="BTB_POZ_ZBTB_KLHL-like"/>
    <property type="match status" value="1"/>
</dbReference>
<feature type="domain" description="BTB" evidence="1">
    <location>
        <begin position="9"/>
        <end position="86"/>
    </location>
</feature>
<evidence type="ECO:0000313" key="2">
    <source>
        <dbReference type="EMBL" id="KAF2134739.1"/>
    </source>
</evidence>
<dbReference type="PROSITE" id="PS50097">
    <property type="entry name" value="BTB"/>
    <property type="match status" value="1"/>
</dbReference>
<dbReference type="GeneID" id="54403419"/>
<sequence length="267" mass="29928">SLLVSGEYSDLIITCGNNSYNVHKAIVCSLSSFFRTAEKFAVGKVSLQHGQHQEAAEAKIDLPEDDPAVIELLMQYFYKFEYEPELPDNKRSLPGVVYVAVKTESGYSYDFPHTCQPGCPGDDYKVCPHHVCTSDTCGEKCRNFMCQDCTSAPPQGDASQLLVHAKMYEIADKYGVAGLKELAREKFARGCRVYWEDEEFPPAAEHALVTTVDKDAGLREVLILTITSHIKLLQKPAIEELLIKHASFAYVVLKRQAEELDRLRSRT</sequence>
<accession>A0A6A6AS23</accession>
<dbReference type="PANTHER" id="PTHR47843:SF5">
    <property type="entry name" value="BTB_POZ DOMAIN PROTEIN"/>
    <property type="match status" value="1"/>
</dbReference>
<reference evidence="2" key="1">
    <citation type="journal article" date="2020" name="Stud. Mycol.">
        <title>101 Dothideomycetes genomes: a test case for predicting lifestyles and emergence of pathogens.</title>
        <authorList>
            <person name="Haridas S."/>
            <person name="Albert R."/>
            <person name="Binder M."/>
            <person name="Bloem J."/>
            <person name="Labutti K."/>
            <person name="Salamov A."/>
            <person name="Andreopoulos B."/>
            <person name="Baker S."/>
            <person name="Barry K."/>
            <person name="Bills G."/>
            <person name="Bluhm B."/>
            <person name="Cannon C."/>
            <person name="Castanera R."/>
            <person name="Culley D."/>
            <person name="Daum C."/>
            <person name="Ezra D."/>
            <person name="Gonzalez J."/>
            <person name="Henrissat B."/>
            <person name="Kuo A."/>
            <person name="Liang C."/>
            <person name="Lipzen A."/>
            <person name="Lutzoni F."/>
            <person name="Magnuson J."/>
            <person name="Mondo S."/>
            <person name="Nolan M."/>
            <person name="Ohm R."/>
            <person name="Pangilinan J."/>
            <person name="Park H.-J."/>
            <person name="Ramirez L."/>
            <person name="Alfaro M."/>
            <person name="Sun H."/>
            <person name="Tritt A."/>
            <person name="Yoshinaga Y."/>
            <person name="Zwiers L.-H."/>
            <person name="Turgeon B."/>
            <person name="Goodwin S."/>
            <person name="Spatafora J."/>
            <person name="Crous P."/>
            <person name="Grigoriev I."/>
        </authorList>
    </citation>
    <scope>NUCLEOTIDE SEQUENCE</scope>
    <source>
        <strain evidence="2">CBS 119687</strain>
    </source>
</reference>
<keyword evidence="3" id="KW-1185">Reference proteome</keyword>
<dbReference type="Gene3D" id="3.30.710.10">
    <property type="entry name" value="Potassium Channel Kv1.1, Chain A"/>
    <property type="match status" value="1"/>
</dbReference>
<proteinExistence type="predicted"/>
<dbReference type="RefSeq" id="XP_033529126.1">
    <property type="nucleotide sequence ID" value="XM_033662987.1"/>
</dbReference>
<feature type="non-terminal residue" evidence="2">
    <location>
        <position position="1"/>
    </location>
</feature>
<dbReference type="Pfam" id="PF00651">
    <property type="entry name" value="BTB"/>
    <property type="match status" value="1"/>
</dbReference>
<evidence type="ECO:0000259" key="1">
    <source>
        <dbReference type="PROSITE" id="PS50097"/>
    </source>
</evidence>
<organism evidence="2 3">
    <name type="scientific">Dothidotthia symphoricarpi CBS 119687</name>
    <dbReference type="NCBI Taxonomy" id="1392245"/>
    <lineage>
        <taxon>Eukaryota</taxon>
        <taxon>Fungi</taxon>
        <taxon>Dikarya</taxon>
        <taxon>Ascomycota</taxon>
        <taxon>Pezizomycotina</taxon>
        <taxon>Dothideomycetes</taxon>
        <taxon>Pleosporomycetidae</taxon>
        <taxon>Pleosporales</taxon>
        <taxon>Dothidotthiaceae</taxon>
        <taxon>Dothidotthia</taxon>
    </lineage>
</organism>
<dbReference type="PANTHER" id="PTHR47843">
    <property type="entry name" value="BTB DOMAIN-CONTAINING PROTEIN-RELATED"/>
    <property type="match status" value="1"/>
</dbReference>
<dbReference type="OrthoDB" id="6359816at2759"/>
<dbReference type="EMBL" id="ML977497">
    <property type="protein sequence ID" value="KAF2134739.1"/>
    <property type="molecule type" value="Genomic_DNA"/>
</dbReference>
<dbReference type="AlphaFoldDB" id="A0A6A6AS23"/>